<dbReference type="PANTHER" id="PTHR11929">
    <property type="entry name" value="ALPHA- 1,3 -FUCOSYLTRANSFERASE"/>
    <property type="match status" value="1"/>
</dbReference>
<evidence type="ECO:0000256" key="7">
    <source>
        <dbReference type="ARBA" id="ARBA00022968"/>
    </source>
</evidence>
<name>H2XK77_CIOIN</name>
<accession>H2XK77</accession>
<evidence type="ECO:0000313" key="15">
    <source>
        <dbReference type="Proteomes" id="UP000008144"/>
    </source>
</evidence>
<reference evidence="14" key="3">
    <citation type="submission" date="2025-08" db="UniProtKB">
        <authorList>
            <consortium name="Ensembl"/>
        </authorList>
    </citation>
    <scope>IDENTIFICATION</scope>
</reference>
<dbReference type="EMBL" id="EAAA01000712">
    <property type="status" value="NOT_ANNOTATED_CDS"/>
    <property type="molecule type" value="Genomic_DNA"/>
</dbReference>
<reference evidence="15" key="1">
    <citation type="journal article" date="2002" name="Science">
        <title>The draft genome of Ciona intestinalis: insights into chordate and vertebrate origins.</title>
        <authorList>
            <person name="Dehal P."/>
            <person name="Satou Y."/>
            <person name="Campbell R.K."/>
            <person name="Chapman J."/>
            <person name="Degnan B."/>
            <person name="De Tomaso A."/>
            <person name="Davidson B."/>
            <person name="Di Gregorio A."/>
            <person name="Gelpke M."/>
            <person name="Goodstein D.M."/>
            <person name="Harafuji N."/>
            <person name="Hastings K.E."/>
            <person name="Ho I."/>
            <person name="Hotta K."/>
            <person name="Huang W."/>
            <person name="Kawashima T."/>
            <person name="Lemaire P."/>
            <person name="Martinez D."/>
            <person name="Meinertzhagen I.A."/>
            <person name="Necula S."/>
            <person name="Nonaka M."/>
            <person name="Putnam N."/>
            <person name="Rash S."/>
            <person name="Saiga H."/>
            <person name="Satake M."/>
            <person name="Terry A."/>
            <person name="Yamada L."/>
            <person name="Wang H.G."/>
            <person name="Awazu S."/>
            <person name="Azumi K."/>
            <person name="Boore J."/>
            <person name="Branno M."/>
            <person name="Chin-Bow S."/>
            <person name="DeSantis R."/>
            <person name="Doyle S."/>
            <person name="Francino P."/>
            <person name="Keys D.N."/>
            <person name="Haga S."/>
            <person name="Hayashi H."/>
            <person name="Hino K."/>
            <person name="Imai K.S."/>
            <person name="Inaba K."/>
            <person name="Kano S."/>
            <person name="Kobayashi K."/>
            <person name="Kobayashi M."/>
            <person name="Lee B.I."/>
            <person name="Makabe K.W."/>
            <person name="Manohar C."/>
            <person name="Matassi G."/>
            <person name="Medina M."/>
            <person name="Mochizuki Y."/>
            <person name="Mount S."/>
            <person name="Morishita T."/>
            <person name="Miura S."/>
            <person name="Nakayama A."/>
            <person name="Nishizaka S."/>
            <person name="Nomoto H."/>
            <person name="Ohta F."/>
            <person name="Oishi K."/>
            <person name="Rigoutsos I."/>
            <person name="Sano M."/>
            <person name="Sasaki A."/>
            <person name="Sasakura Y."/>
            <person name="Shoguchi E."/>
            <person name="Shin-i T."/>
            <person name="Spagnuolo A."/>
            <person name="Stainier D."/>
            <person name="Suzuki M.M."/>
            <person name="Tassy O."/>
            <person name="Takatori N."/>
            <person name="Tokuoka M."/>
            <person name="Yagi K."/>
            <person name="Yoshizaki F."/>
            <person name="Wada S."/>
            <person name="Zhang C."/>
            <person name="Hyatt P.D."/>
            <person name="Larimer F."/>
            <person name="Detter C."/>
            <person name="Doggett N."/>
            <person name="Glavina T."/>
            <person name="Hawkins T."/>
            <person name="Richardson P."/>
            <person name="Lucas S."/>
            <person name="Kohara Y."/>
            <person name="Levine M."/>
            <person name="Satoh N."/>
            <person name="Rokhsar D.S."/>
        </authorList>
    </citation>
    <scope>NUCLEOTIDE SEQUENCE [LARGE SCALE GENOMIC DNA]</scope>
</reference>
<dbReference type="Pfam" id="PF17039">
    <property type="entry name" value="Glyco_tran_10_N"/>
    <property type="match status" value="1"/>
</dbReference>
<keyword evidence="8" id="KW-1133">Transmembrane helix</keyword>
<keyword evidence="4 11" id="KW-0328">Glycosyltransferase</keyword>
<dbReference type="InterPro" id="IPR038577">
    <property type="entry name" value="GT10-like_C_sf"/>
</dbReference>
<dbReference type="AlphaFoldDB" id="H2XK77"/>
<keyword evidence="9" id="KW-0472">Membrane</keyword>
<dbReference type="InterPro" id="IPR055270">
    <property type="entry name" value="Glyco_tran_10_C"/>
</dbReference>
<evidence type="ECO:0000313" key="14">
    <source>
        <dbReference type="Ensembl" id="ENSCINP00000030059.1"/>
    </source>
</evidence>
<dbReference type="PANTHER" id="PTHR11929:SF145">
    <property type="entry name" value="ALPHA-(1,3)-FUCOSYLTRANSFERASE FUT-1"/>
    <property type="match status" value="1"/>
</dbReference>
<evidence type="ECO:0000256" key="5">
    <source>
        <dbReference type="ARBA" id="ARBA00022679"/>
    </source>
</evidence>
<dbReference type="Pfam" id="PF00852">
    <property type="entry name" value="Glyco_transf_10"/>
    <property type="match status" value="1"/>
</dbReference>
<dbReference type="UniPathway" id="UPA00378"/>
<comment type="pathway">
    <text evidence="2">Protein modification; protein glycosylation.</text>
</comment>
<keyword evidence="15" id="KW-1185">Reference proteome</keyword>
<feature type="domain" description="Fucosyltransferase C-terminal" evidence="12">
    <location>
        <begin position="110"/>
        <end position="297"/>
    </location>
</feature>
<keyword evidence="11" id="KW-0333">Golgi apparatus</keyword>
<protein>
    <recommendedName>
        <fullName evidence="11">Fucosyltransferase</fullName>
        <ecNumber evidence="11">2.4.1.-</ecNumber>
    </recommendedName>
</protein>
<organism evidence="14 15">
    <name type="scientific">Ciona intestinalis</name>
    <name type="common">Transparent sea squirt</name>
    <name type="synonym">Ascidia intestinalis</name>
    <dbReference type="NCBI Taxonomy" id="7719"/>
    <lineage>
        <taxon>Eukaryota</taxon>
        <taxon>Metazoa</taxon>
        <taxon>Chordata</taxon>
        <taxon>Tunicata</taxon>
        <taxon>Ascidiacea</taxon>
        <taxon>Phlebobranchia</taxon>
        <taxon>Cionidae</taxon>
        <taxon>Ciona</taxon>
    </lineage>
</organism>
<evidence type="ECO:0000256" key="1">
    <source>
        <dbReference type="ARBA" id="ARBA00004167"/>
    </source>
</evidence>
<dbReference type="OMA" id="NCRITYK"/>
<dbReference type="Gene3D" id="3.40.50.11660">
    <property type="entry name" value="Glycosyl transferase family 10, C-terminal domain"/>
    <property type="match status" value="1"/>
</dbReference>
<reference evidence="14" key="2">
    <citation type="journal article" date="2008" name="Genome Biol.">
        <title>Improved genome assembly and evidence-based global gene model set for the chordate Ciona intestinalis: new insight into intron and operon populations.</title>
        <authorList>
            <person name="Satou Y."/>
            <person name="Mineta K."/>
            <person name="Ogasawara M."/>
            <person name="Sasakura Y."/>
            <person name="Shoguchi E."/>
            <person name="Ueno K."/>
            <person name="Yamada L."/>
            <person name="Matsumoto J."/>
            <person name="Wasserscheid J."/>
            <person name="Dewar K."/>
            <person name="Wiley G.B."/>
            <person name="Macmil S.L."/>
            <person name="Roe B.A."/>
            <person name="Zeller R.W."/>
            <person name="Hastings K.E."/>
            <person name="Lemaire P."/>
            <person name="Lindquist E."/>
            <person name="Endo T."/>
            <person name="Hotta K."/>
            <person name="Inaba K."/>
        </authorList>
    </citation>
    <scope>NUCLEOTIDE SEQUENCE [LARGE SCALE GENOMIC DNA]</scope>
    <source>
        <strain evidence="14">wild type</strain>
    </source>
</reference>
<keyword evidence="10" id="KW-0325">Glycoprotein</keyword>
<feature type="domain" description="Fucosyltransferase N-terminal" evidence="13">
    <location>
        <begin position="6"/>
        <end position="86"/>
    </location>
</feature>
<comment type="similarity">
    <text evidence="3 11">Belongs to the glycosyltransferase 10 family.</text>
</comment>
<evidence type="ECO:0000256" key="9">
    <source>
        <dbReference type="ARBA" id="ARBA00023136"/>
    </source>
</evidence>
<evidence type="ECO:0000256" key="11">
    <source>
        <dbReference type="RuleBase" id="RU003832"/>
    </source>
</evidence>
<keyword evidence="5 11" id="KW-0808">Transferase</keyword>
<dbReference type="Proteomes" id="UP000008144">
    <property type="component" value="Chromosome 11"/>
</dbReference>
<evidence type="ECO:0000259" key="12">
    <source>
        <dbReference type="Pfam" id="PF00852"/>
    </source>
</evidence>
<evidence type="ECO:0000256" key="2">
    <source>
        <dbReference type="ARBA" id="ARBA00004922"/>
    </source>
</evidence>
<dbReference type="InterPro" id="IPR001503">
    <property type="entry name" value="Glyco_trans_10"/>
</dbReference>
<dbReference type="InParanoid" id="H2XK77"/>
<evidence type="ECO:0000256" key="3">
    <source>
        <dbReference type="ARBA" id="ARBA00008919"/>
    </source>
</evidence>
<reference evidence="14" key="4">
    <citation type="submission" date="2025-09" db="UniProtKB">
        <authorList>
            <consortium name="Ensembl"/>
        </authorList>
    </citation>
    <scope>IDENTIFICATION</scope>
</reference>
<evidence type="ECO:0000256" key="4">
    <source>
        <dbReference type="ARBA" id="ARBA00022676"/>
    </source>
</evidence>
<evidence type="ECO:0000259" key="13">
    <source>
        <dbReference type="Pfam" id="PF17039"/>
    </source>
</evidence>
<evidence type="ECO:0000256" key="8">
    <source>
        <dbReference type="ARBA" id="ARBA00022989"/>
    </source>
</evidence>
<dbReference type="HOGENOM" id="CLU_032075_2_0_1"/>
<sequence length="309" mass="36951">MDFKWNCRITYKHNAVYSAHIIVFHQKIMHSILPWKHSRKRSQRFVWWSDENPWDLKHFGQRYPRKFGNFFNLTMTYRTDSDVFFPIWRKESLFNEVAKHPKSVDEITRPKTLLAIWTADDCKPSRGNQIRMKYAVALVKAGLSFTKTGICFNKDDKVDLNPYMFYLVLVDGYHCKDYLHEKIWHALVKGLVPVIFGPYRDDVLNQLPHHSFIHAEDFRTTRALVDHMHVVALNKTLYKEYFIWRESRDIELDDAVIHSHHPNLKLRSQEATGWSRLCEKFREMEAKNQTQVIRSLEDFVFNTESKHCM</sequence>
<dbReference type="GO" id="GO:0046920">
    <property type="term" value="F:alpha-(1-&gt;3)-fucosyltransferase activity"/>
    <property type="evidence" value="ECO:0000318"/>
    <property type="project" value="GO_Central"/>
</dbReference>
<keyword evidence="7" id="KW-0735">Signal-anchor</keyword>
<keyword evidence="6 11" id="KW-0812">Transmembrane</keyword>
<dbReference type="SUPFAM" id="SSF53756">
    <property type="entry name" value="UDP-Glycosyltransferase/glycogen phosphorylase"/>
    <property type="match status" value="1"/>
</dbReference>
<comment type="subcellular location">
    <subcellularLocation>
        <location evidence="11">Golgi apparatus</location>
        <location evidence="11">Golgi stack membrane</location>
        <topology evidence="11">Single-pass type II membrane protein</topology>
    </subcellularLocation>
    <subcellularLocation>
        <location evidence="1">Membrane</location>
        <topology evidence="1">Single-pass membrane protein</topology>
    </subcellularLocation>
</comment>
<dbReference type="GeneTree" id="ENSGT00940000159014"/>
<dbReference type="InterPro" id="IPR031481">
    <property type="entry name" value="Glyco_tran_10_N"/>
</dbReference>
<proteinExistence type="inferred from homology"/>
<dbReference type="Ensembl" id="ENSCINT00000034975.1">
    <property type="protein sequence ID" value="ENSCINP00000030059.1"/>
    <property type="gene ID" value="ENSCING00000023446.1"/>
</dbReference>
<dbReference type="GO" id="GO:0032580">
    <property type="term" value="C:Golgi cisterna membrane"/>
    <property type="evidence" value="ECO:0007669"/>
    <property type="project" value="UniProtKB-SubCell"/>
</dbReference>
<evidence type="ECO:0000256" key="6">
    <source>
        <dbReference type="ARBA" id="ARBA00022692"/>
    </source>
</evidence>
<evidence type="ECO:0000256" key="10">
    <source>
        <dbReference type="ARBA" id="ARBA00023180"/>
    </source>
</evidence>
<dbReference type="EC" id="2.4.1.-" evidence="11"/>